<sequence length="132" mass="14439">MNHYTAGNGTQQIKLAVDISTNGFAWTRCFSIAPDNTKLPIPDAVSDASGDINTMAVGSAKSLQGSFVHIVTKIELFWDDIDTRKIEFGKIGTRYTLDGGTDGRKEFTTPDQTLNANGDFTTIYILMTIKLD</sequence>
<gene>
    <name evidence="1" type="ORF">FHW36_11326</name>
</gene>
<evidence type="ECO:0000313" key="1">
    <source>
        <dbReference type="EMBL" id="TWF32773.1"/>
    </source>
</evidence>
<name>A0A561P3T1_9BACT</name>
<dbReference type="EMBL" id="VIWO01000013">
    <property type="protein sequence ID" value="TWF32773.1"/>
    <property type="molecule type" value="Genomic_DNA"/>
</dbReference>
<accession>A0A561P3T1</accession>
<comment type="caution">
    <text evidence="1">The sequence shown here is derived from an EMBL/GenBank/DDBJ whole genome shotgun (WGS) entry which is preliminary data.</text>
</comment>
<reference evidence="1 2" key="1">
    <citation type="submission" date="2019-06" db="EMBL/GenBank/DDBJ databases">
        <title>Sorghum-associated microbial communities from plants grown in Nebraska, USA.</title>
        <authorList>
            <person name="Schachtman D."/>
        </authorList>
    </citation>
    <scope>NUCLEOTIDE SEQUENCE [LARGE SCALE GENOMIC DNA]</scope>
    <source>
        <strain evidence="1 2">1209</strain>
    </source>
</reference>
<proteinExistence type="predicted"/>
<organism evidence="1 2">
    <name type="scientific">Chitinophaga polysaccharea</name>
    <dbReference type="NCBI Taxonomy" id="1293035"/>
    <lineage>
        <taxon>Bacteria</taxon>
        <taxon>Pseudomonadati</taxon>
        <taxon>Bacteroidota</taxon>
        <taxon>Chitinophagia</taxon>
        <taxon>Chitinophagales</taxon>
        <taxon>Chitinophagaceae</taxon>
        <taxon>Chitinophaga</taxon>
    </lineage>
</organism>
<dbReference type="RefSeq" id="WP_145674521.1">
    <property type="nucleotide sequence ID" value="NZ_VIWO01000013.1"/>
</dbReference>
<dbReference type="Proteomes" id="UP000320811">
    <property type="component" value="Unassembled WGS sequence"/>
</dbReference>
<protein>
    <submittedName>
        <fullName evidence="1">Uncharacterized protein</fullName>
    </submittedName>
</protein>
<dbReference type="AlphaFoldDB" id="A0A561P3T1"/>
<keyword evidence="2" id="KW-1185">Reference proteome</keyword>
<evidence type="ECO:0000313" key="2">
    <source>
        <dbReference type="Proteomes" id="UP000320811"/>
    </source>
</evidence>
<dbReference type="OrthoDB" id="665648at2"/>